<gene>
    <name evidence="1" type="ORF">NK662_11845</name>
</gene>
<name>A0AA41X5D8_9BACI</name>
<keyword evidence="2" id="KW-1185">Reference proteome</keyword>
<dbReference type="RefSeq" id="WP_254759142.1">
    <property type="nucleotide sequence ID" value="NZ_JANCLT010000005.1"/>
</dbReference>
<dbReference type="Proteomes" id="UP001156102">
    <property type="component" value="Unassembled WGS sequence"/>
</dbReference>
<reference evidence="1" key="1">
    <citation type="submission" date="2022-07" db="EMBL/GenBank/DDBJ databases">
        <authorList>
            <person name="Li W.-J."/>
            <person name="Deng Q.-Q."/>
        </authorList>
    </citation>
    <scope>NUCLEOTIDE SEQUENCE</scope>
    <source>
        <strain evidence="1">SYSU M60031</strain>
    </source>
</reference>
<comment type="caution">
    <text evidence="1">The sequence shown here is derived from an EMBL/GenBank/DDBJ whole genome shotgun (WGS) entry which is preliminary data.</text>
</comment>
<protein>
    <recommendedName>
        <fullName evidence="3">DUF2357 domain-containing protein</fullName>
    </recommendedName>
</protein>
<evidence type="ECO:0000313" key="2">
    <source>
        <dbReference type="Proteomes" id="UP001156102"/>
    </source>
</evidence>
<organism evidence="1 2">
    <name type="scientific">Ectobacillus ponti</name>
    <dbReference type="NCBI Taxonomy" id="2961894"/>
    <lineage>
        <taxon>Bacteria</taxon>
        <taxon>Bacillati</taxon>
        <taxon>Bacillota</taxon>
        <taxon>Bacilli</taxon>
        <taxon>Bacillales</taxon>
        <taxon>Bacillaceae</taxon>
        <taxon>Ectobacillus</taxon>
    </lineage>
</organism>
<accession>A0AA41X5D8</accession>
<dbReference type="EMBL" id="JANCLT010000005">
    <property type="protein sequence ID" value="MCP8969231.1"/>
    <property type="molecule type" value="Genomic_DNA"/>
</dbReference>
<sequence>MPNNEATTFIIDTAQLLPFSLRLIVGNGEKGEVIPLTHLCCSLRHIEICIYDVQELKPLRLQLSGEAEPVLFVWNKVYEGRKEGQEGTYELSRKQPAALLYEHGKTDYAYPWRCGLYHFEVQVGEETYYGAFRITPKNFQDEGLSLIQQTVEKVMGSLIMDRGHYKKTFSTFADLEDHPCMEAIRALSKQASRILRLYAEVLRGEAREVIYERGRQYRKQSPYTLRKNMKLEAREAQLHYNRYYQDTSVRLRYIQQETRSFLYELLQLVRFLGNTIEKIEHMQESSKAEKQAVQSILQTIERNGSVTDRDKQKYRNILPLKDTDVKKAAVKLREYKVMQSILQGFRQRMESLYRQREPGEELQLAPPASLRPQEREYVRLLKSGEPNAGQTSKPTFLLVHKPTFLLYEYYMYFAVIEAMQELGFRAAPSVAEQIQTHFYLDGLQDGTTIVLVKGDIQLRIAFNELIETHPLIALSKGSNFYNGEDTKKPDIRLDCYRCTEGGEVYQSSVIIEVKYSPMYNIFQPVGNTKATEQMYKYWSIKHVREQDGRRQFHRRAIYEVICVYPGSQMHPRRIDTGCGIFLQFYPYLTKQGQEQVVGKRELQRIMREWLALED</sequence>
<evidence type="ECO:0000313" key="1">
    <source>
        <dbReference type="EMBL" id="MCP8969231.1"/>
    </source>
</evidence>
<evidence type="ECO:0008006" key="3">
    <source>
        <dbReference type="Google" id="ProtNLM"/>
    </source>
</evidence>
<proteinExistence type="predicted"/>
<dbReference type="AlphaFoldDB" id="A0AA41X5D8"/>